<dbReference type="PROSITE" id="PS50932">
    <property type="entry name" value="HTH_LACI_2"/>
    <property type="match status" value="1"/>
</dbReference>
<dbReference type="SUPFAM" id="SSF53822">
    <property type="entry name" value="Periplasmic binding protein-like I"/>
    <property type="match status" value="1"/>
</dbReference>
<dbReference type="GO" id="GO:0000976">
    <property type="term" value="F:transcription cis-regulatory region binding"/>
    <property type="evidence" value="ECO:0007669"/>
    <property type="project" value="TreeGrafter"/>
</dbReference>
<evidence type="ECO:0000256" key="1">
    <source>
        <dbReference type="ARBA" id="ARBA00023015"/>
    </source>
</evidence>
<protein>
    <submittedName>
        <fullName evidence="5">LacI family DNA-binding transcriptional regulator</fullName>
    </submittedName>
</protein>
<dbReference type="InterPro" id="IPR000843">
    <property type="entry name" value="HTH_LacI"/>
</dbReference>
<name>A0AAP4X153_9GAMM</name>
<reference evidence="5" key="1">
    <citation type="submission" date="2023-07" db="EMBL/GenBank/DDBJ databases">
        <title>Genome content predicts the carbon catabolic preferences of heterotrophic bacteria.</title>
        <authorList>
            <person name="Gralka M."/>
        </authorList>
    </citation>
    <scope>NUCLEOTIDE SEQUENCE</scope>
    <source>
        <strain evidence="5">C2R13</strain>
    </source>
</reference>
<dbReference type="GO" id="GO:0003700">
    <property type="term" value="F:DNA-binding transcription factor activity"/>
    <property type="evidence" value="ECO:0007669"/>
    <property type="project" value="TreeGrafter"/>
</dbReference>
<proteinExistence type="predicted"/>
<dbReference type="Pfam" id="PF13377">
    <property type="entry name" value="Peripla_BP_3"/>
    <property type="match status" value="1"/>
</dbReference>
<dbReference type="CDD" id="cd01392">
    <property type="entry name" value="HTH_LacI"/>
    <property type="match status" value="1"/>
</dbReference>
<evidence type="ECO:0000256" key="2">
    <source>
        <dbReference type="ARBA" id="ARBA00023125"/>
    </source>
</evidence>
<dbReference type="SMART" id="SM00354">
    <property type="entry name" value="HTH_LACI"/>
    <property type="match status" value="1"/>
</dbReference>
<evidence type="ECO:0000256" key="3">
    <source>
        <dbReference type="ARBA" id="ARBA00023163"/>
    </source>
</evidence>
<accession>A0AAP4X153</accession>
<comment type="caution">
    <text evidence="5">The sequence shown here is derived from an EMBL/GenBank/DDBJ whole genome shotgun (WGS) entry which is preliminary data.</text>
</comment>
<dbReference type="InterPro" id="IPR028082">
    <property type="entry name" value="Peripla_BP_I"/>
</dbReference>
<dbReference type="Gene3D" id="3.40.50.2300">
    <property type="match status" value="2"/>
</dbReference>
<dbReference type="PANTHER" id="PTHR30146:SF138">
    <property type="entry name" value="TRANSCRIPTIONAL REGULATORY PROTEIN"/>
    <property type="match status" value="1"/>
</dbReference>
<dbReference type="RefSeq" id="WP_303593381.1">
    <property type="nucleotide sequence ID" value="NZ_JAUORK010000005.1"/>
</dbReference>
<dbReference type="InterPro" id="IPR010982">
    <property type="entry name" value="Lambda_DNA-bd_dom_sf"/>
</dbReference>
<evidence type="ECO:0000313" key="6">
    <source>
        <dbReference type="Proteomes" id="UP001170481"/>
    </source>
</evidence>
<keyword evidence="2 5" id="KW-0238">DNA-binding</keyword>
<organism evidence="5 6">
    <name type="scientific">Cobetia amphilecti</name>
    <dbReference type="NCBI Taxonomy" id="1055104"/>
    <lineage>
        <taxon>Bacteria</taxon>
        <taxon>Pseudomonadati</taxon>
        <taxon>Pseudomonadota</taxon>
        <taxon>Gammaproteobacteria</taxon>
        <taxon>Oceanospirillales</taxon>
        <taxon>Halomonadaceae</taxon>
        <taxon>Cobetia</taxon>
    </lineage>
</organism>
<dbReference type="PANTHER" id="PTHR30146">
    <property type="entry name" value="LACI-RELATED TRANSCRIPTIONAL REPRESSOR"/>
    <property type="match status" value="1"/>
</dbReference>
<dbReference type="PROSITE" id="PS00356">
    <property type="entry name" value="HTH_LACI_1"/>
    <property type="match status" value="1"/>
</dbReference>
<dbReference type="SUPFAM" id="SSF47413">
    <property type="entry name" value="lambda repressor-like DNA-binding domains"/>
    <property type="match status" value="1"/>
</dbReference>
<dbReference type="Pfam" id="PF00356">
    <property type="entry name" value="LacI"/>
    <property type="match status" value="1"/>
</dbReference>
<evidence type="ECO:0000259" key="4">
    <source>
        <dbReference type="PROSITE" id="PS50932"/>
    </source>
</evidence>
<dbReference type="Proteomes" id="UP001170481">
    <property type="component" value="Unassembled WGS sequence"/>
</dbReference>
<dbReference type="AlphaFoldDB" id="A0AAP4X153"/>
<dbReference type="Gene3D" id="1.10.260.40">
    <property type="entry name" value="lambda repressor-like DNA-binding domains"/>
    <property type="match status" value="1"/>
</dbReference>
<feature type="domain" description="HTH lacI-type" evidence="4">
    <location>
        <begin position="7"/>
        <end position="61"/>
    </location>
</feature>
<keyword evidence="1" id="KW-0805">Transcription regulation</keyword>
<sequence>MNKPRRAGVREVAQLAGVSVATVSRVLNNPEKVVKKTADKVLAAADALDFLPNNAARVLSQHQSRTLGIVIPTFENPIYAKFIDALEGALARAHYSLLVTTTQKGRVTEFDKVRELVNMGVDAVILPGGSHAAETLDYLSRFSVPVVFNSIYLPDSPLITVGYDNYGLAKALAEYLMSLGHQRIVILSEPLAHNDRTRLRYDGAVAALQALESARAGREHDQFVDVTTAGASAAIGELSCEAGGALDGEGQGGLRDGITAVMCLNDVLASGAMLALQRRGIRVPQQVSVVGFDDLEMAEFLNPPLTTVDLPVEEMGEVIARALIRHLEDDAPLTSRLLDASLAIRGSAGPAPSQG</sequence>
<gene>
    <name evidence="5" type="ORF">Q4535_06270</name>
</gene>
<evidence type="ECO:0000313" key="5">
    <source>
        <dbReference type="EMBL" id="MDO6671723.1"/>
    </source>
</evidence>
<dbReference type="EMBL" id="JAUORK010000005">
    <property type="protein sequence ID" value="MDO6671723.1"/>
    <property type="molecule type" value="Genomic_DNA"/>
</dbReference>
<keyword evidence="3" id="KW-0804">Transcription</keyword>
<dbReference type="InterPro" id="IPR046335">
    <property type="entry name" value="LacI/GalR-like_sensor"/>
</dbReference>